<evidence type="ECO:0000256" key="1">
    <source>
        <dbReference type="SAM" id="MobiDB-lite"/>
    </source>
</evidence>
<protein>
    <submittedName>
        <fullName evidence="4">Tudor domain-containing protein 1-like</fullName>
    </submittedName>
</protein>
<dbReference type="PANTHER" id="PTHR22948">
    <property type="entry name" value="TUDOR DOMAIN CONTAINING PROTEIN"/>
    <property type="match status" value="1"/>
</dbReference>
<evidence type="ECO:0000259" key="2">
    <source>
        <dbReference type="PROSITE" id="PS50304"/>
    </source>
</evidence>
<feature type="domain" description="Tudor" evidence="2">
    <location>
        <begin position="442"/>
        <end position="501"/>
    </location>
</feature>
<dbReference type="PANTHER" id="PTHR22948:SF29">
    <property type="entry name" value="FI02030P-RELATED"/>
    <property type="match status" value="1"/>
</dbReference>
<dbReference type="Gene3D" id="2.40.50.90">
    <property type="match status" value="2"/>
</dbReference>
<dbReference type="InterPro" id="IPR035437">
    <property type="entry name" value="SNase_OB-fold_sf"/>
</dbReference>
<organism evidence="3 4">
    <name type="scientific">Petromyzon marinus</name>
    <name type="common">Sea lamprey</name>
    <dbReference type="NCBI Taxonomy" id="7757"/>
    <lineage>
        <taxon>Eukaryota</taxon>
        <taxon>Metazoa</taxon>
        <taxon>Chordata</taxon>
        <taxon>Craniata</taxon>
        <taxon>Vertebrata</taxon>
        <taxon>Cyclostomata</taxon>
        <taxon>Hyperoartia</taxon>
        <taxon>Petromyzontiformes</taxon>
        <taxon>Petromyzontidae</taxon>
        <taxon>Petromyzon</taxon>
    </lineage>
</organism>
<name>A0AAJ7SZF2_PETMA</name>
<dbReference type="Gene3D" id="2.30.30.140">
    <property type="match status" value="1"/>
</dbReference>
<dbReference type="InterPro" id="IPR050621">
    <property type="entry name" value="Tudor_domain_containing"/>
</dbReference>
<dbReference type="KEGG" id="pmrn:116941464"/>
<accession>A0AAJ7SZF2</accession>
<gene>
    <name evidence="4" type="primary">LOC116941464</name>
</gene>
<evidence type="ECO:0000313" key="4">
    <source>
        <dbReference type="RefSeq" id="XP_032808468.1"/>
    </source>
</evidence>
<dbReference type="PROSITE" id="PS50304">
    <property type="entry name" value="TUDOR"/>
    <property type="match status" value="2"/>
</dbReference>
<keyword evidence="3" id="KW-1185">Reference proteome</keyword>
<dbReference type="RefSeq" id="XP_032808468.1">
    <property type="nucleotide sequence ID" value="XM_032952577.1"/>
</dbReference>
<reference evidence="4" key="1">
    <citation type="submission" date="2025-08" db="UniProtKB">
        <authorList>
            <consortium name="RefSeq"/>
        </authorList>
    </citation>
    <scope>IDENTIFICATION</scope>
    <source>
        <tissue evidence="4">Sperm</tissue>
    </source>
</reference>
<dbReference type="SMART" id="SM00333">
    <property type="entry name" value="TUDOR"/>
    <property type="match status" value="2"/>
</dbReference>
<feature type="region of interest" description="Disordered" evidence="1">
    <location>
        <begin position="88"/>
        <end position="123"/>
    </location>
</feature>
<dbReference type="FunFam" id="2.30.30.140:FF:000018">
    <property type="entry name" value="Serine/threonine-protein kinase 31"/>
    <property type="match status" value="1"/>
</dbReference>
<dbReference type="SUPFAM" id="SSF63748">
    <property type="entry name" value="Tudor/PWWP/MBT"/>
    <property type="match status" value="2"/>
</dbReference>
<dbReference type="Proteomes" id="UP001318040">
    <property type="component" value="Chromosome 11"/>
</dbReference>
<dbReference type="CTD" id="56165"/>
<sequence>MTEYGQTLQCSLTAVRPRSGGWGDDVLQLRVSLLNQTCVLRVEEYDEPTRTYMVDLDMPITGRSLRESLLEEGICVAESVTNCSAAPSAPLEGIGPGQDAGPTADAGAVGEDEEASGVGAGVSSGMELERGVAERLPCVGESFNVVVGDLVNPGLFYCQRTEFAEELVKVMAMVACLGSEPEPPRVSPCVGQVVSAQYSGDNVWYRAMILDVPSEDTVKVCYMDFGNCESLKVSRLRAIPHALLKLPAQALRCCLSGVRPVCDAWSVESTGLLAGLVSGEILRARVVARDAHTSTLEVKLGPAEDPECDFSELLVKHGVAAPTSPAPDEISPPPSTAHFASSPTFAGSMEFPVGAQFSVMVTDVQHPGHFYCIRLVDNEIQALQEVLVEVASYCDRTKPQPDFHPKPGQLCCARYSSKRRCLTLFTTRTLTQTADWINHSIAQKNLSDCSLARRKRNGSWYRARVLACVGELVRVEYPDFGNSEEVGVQDLRPLDGDGHLLRCPFMAFRCSLAGVLPVDSDSWSPESTEALLNLVSDRCLRATVMAPRCGDSVPVDLQDTPAAQQENSSQAAPDAYRSVAHQLALVGLATLAVGPGDVPEDRESTVRVCGVRCGSNSVSDGSSVETITTLDDRLPGVPPTDACDRQLPGAVAEGAAVALALGEWKSRGADDPSVEAPVVPEEFVVNDPPTLLQGVLSEILTEVTEAVNMLELLVEAKRKLERVVKLIQRALDEEAHE</sequence>
<dbReference type="AlphaFoldDB" id="A0AAJ7SZF2"/>
<dbReference type="InterPro" id="IPR002999">
    <property type="entry name" value="Tudor"/>
</dbReference>
<feature type="domain" description="Tudor" evidence="2">
    <location>
        <begin position="187"/>
        <end position="246"/>
    </location>
</feature>
<proteinExistence type="predicted"/>
<dbReference type="Pfam" id="PF00567">
    <property type="entry name" value="TUDOR"/>
    <property type="match status" value="3"/>
</dbReference>
<evidence type="ECO:0000313" key="3">
    <source>
        <dbReference type="Proteomes" id="UP001318040"/>
    </source>
</evidence>